<dbReference type="Proteomes" id="UP000001351">
    <property type="component" value="Chromosome"/>
</dbReference>
<evidence type="ECO:0000313" key="1">
    <source>
        <dbReference type="EMBL" id="ADO70381.1"/>
    </source>
</evidence>
<dbReference type="eggNOG" id="COG1715">
    <property type="taxonomic scope" value="Bacteria"/>
</dbReference>
<dbReference type="HOGENOM" id="CLU_930374_0_0_7"/>
<dbReference type="SUPFAM" id="SSF52980">
    <property type="entry name" value="Restriction endonuclease-like"/>
    <property type="match status" value="1"/>
</dbReference>
<accession>E3FHV9</accession>
<dbReference type="AlphaFoldDB" id="E3FHV9"/>
<dbReference type="OrthoDB" id="5521926at2"/>
<organism evidence="1 2">
    <name type="scientific">Stigmatella aurantiaca (strain DW4/3-1)</name>
    <dbReference type="NCBI Taxonomy" id="378806"/>
    <lineage>
        <taxon>Bacteria</taxon>
        <taxon>Pseudomonadati</taxon>
        <taxon>Myxococcota</taxon>
        <taxon>Myxococcia</taxon>
        <taxon>Myxococcales</taxon>
        <taxon>Cystobacterineae</taxon>
        <taxon>Archangiaceae</taxon>
        <taxon>Stigmatella</taxon>
    </lineage>
</organism>
<dbReference type="RefSeq" id="WP_013375314.1">
    <property type="nucleotide sequence ID" value="NC_014623.1"/>
</dbReference>
<dbReference type="KEGG" id="sur:STAUR_2577"/>
<name>E3FHV9_STIAD</name>
<keyword evidence="2" id="KW-1185">Reference proteome</keyword>
<dbReference type="EMBL" id="CP002271">
    <property type="protein sequence ID" value="ADO70381.1"/>
    <property type="molecule type" value="Genomic_DNA"/>
</dbReference>
<dbReference type="STRING" id="378806.STAUR_2577"/>
<sequence>MVPNIRLLAIESGDLLKYETVLKEIDRYGMAILRIAVERFPVDSISSQRAQRIFDWLCSIGRTEMDPNARAEAVRAFLHQLAHNKPELCAQLDEALRRSGFPMPRVAEPSRAEDAARTEDARRRTRQEFERTREALLLRFDELAVSAQPQRRGYDLQDLLNGLLSLYEVPSARSFTRNEGGEQIDGAFRHGAWYYLVECRWRRAPADTRDLDGLVGQVSRSGKQSMGLFLSMNGWSENVVPLLKQNASKSILLADGGDLRAVLTGALSFQELLDAKERSLSLEGEPFYSSSQIVRDRSS</sequence>
<proteinExistence type="predicted"/>
<dbReference type="InterPro" id="IPR011335">
    <property type="entry name" value="Restrct_endonuc-II-like"/>
</dbReference>
<evidence type="ECO:0000313" key="2">
    <source>
        <dbReference type="Proteomes" id="UP000001351"/>
    </source>
</evidence>
<reference evidence="1 2" key="1">
    <citation type="journal article" date="2011" name="Mol. Biol. Evol.">
        <title>Comparative genomic analysis of fruiting body formation in Myxococcales.</title>
        <authorList>
            <person name="Huntley S."/>
            <person name="Hamann N."/>
            <person name="Wegener-Feldbrugge S."/>
            <person name="Treuner-Lange A."/>
            <person name="Kube M."/>
            <person name="Reinhardt R."/>
            <person name="Klages S."/>
            <person name="Muller R."/>
            <person name="Ronning C.M."/>
            <person name="Nierman W.C."/>
            <person name="Sogaard-Andersen L."/>
        </authorList>
    </citation>
    <scope>NUCLEOTIDE SEQUENCE [LARGE SCALE GENOMIC DNA]</scope>
    <source>
        <strain evidence="1 2">DW4/3-1</strain>
    </source>
</reference>
<gene>
    <name evidence="1" type="ordered locus">STAUR_2577</name>
</gene>
<protein>
    <submittedName>
        <fullName evidence="1">Conserved uncharacterized protein</fullName>
    </submittedName>
</protein>